<dbReference type="PROSITE" id="PS50110">
    <property type="entry name" value="RESPONSE_REGULATORY"/>
    <property type="match status" value="1"/>
</dbReference>
<dbReference type="GO" id="GO:0043565">
    <property type="term" value="F:sequence-specific DNA binding"/>
    <property type="evidence" value="ECO:0007669"/>
    <property type="project" value="InterPro"/>
</dbReference>
<dbReference type="InterPro" id="IPR036890">
    <property type="entry name" value="HATPase_C_sf"/>
</dbReference>
<dbReference type="InterPro" id="IPR003661">
    <property type="entry name" value="HisK_dim/P_dom"/>
</dbReference>
<dbReference type="InterPro" id="IPR001789">
    <property type="entry name" value="Sig_transdc_resp-reg_receiver"/>
</dbReference>
<feature type="chain" id="PRO_5021801572" description="histidine kinase" evidence="13">
    <location>
        <begin position="20"/>
        <end position="1357"/>
    </location>
</feature>
<evidence type="ECO:0000256" key="13">
    <source>
        <dbReference type="SAM" id="SignalP"/>
    </source>
</evidence>
<gene>
    <name evidence="17" type="ORF">AAE02nite_21690</name>
</gene>
<feature type="domain" description="HTH araC/xylS-type" evidence="14">
    <location>
        <begin position="1238"/>
        <end position="1337"/>
    </location>
</feature>
<evidence type="ECO:0000256" key="12">
    <source>
        <dbReference type="PROSITE-ProRule" id="PRU00169"/>
    </source>
</evidence>
<evidence type="ECO:0000256" key="10">
    <source>
        <dbReference type="ARBA" id="ARBA00023125"/>
    </source>
</evidence>
<sequence length="1357" mass="154338">MKFYFSFLFFLFPVLRAFSQPAVYLGIEKGLSNNTVNTIYKDKYGFMWLGTDDGLNRYDGYEFKIFRNQINNTTSLINNQISKIIEDKAGKLFIGTRNGLSLFNNYAFNFSPAYFIPAGSGEKKIIRNNIRDLEKDSGGKLFAGAAEIGLLVFDDARQVFRQVAYNSSGKFKPYTVEALGSMHDGRVWVILQNTGLGFYDSTRNAIELVNESIKHANCMAVDASQNLWIGTDNGLYKFDTRKRTFKSYGEGAGLLSQKRVVDLTFENATKLWIATDGGGINVLDTEEDQFMYPYTNVGKKDLTSYAITSLLKDKAGRWWIGTQRGGVNIIDKDKDKFKTIAHDPLNPNSPIDNFTLSFCEDYDGSVWIGTDGGGLSIWNRNTGTYRNFRHNPADSTALSNNNITSIVRDAENNIWVATYGGGVNKYNRESGTFTHYNCSPNNYVWKLYEDSEQNLWAGTLTGGNLYRFNPATQQFQLYDPAISEVISIQEDRSGTLWVGTFGHLIQVDKENKKHRFFNLKYPVRAIHEDTRGNFWIGTQGMGLLKFNKQNGSFKAFTETQGLTNNAVHTIEEDQQGNLWISTYNGISKFNPRRQEFKNFYETDGLQSNQFNYNASLRLNSGELLFGGIKGFNIFYPDSIRVNHRFPNLVLTGLRLFNAPVTSADKISDPEKSLYHTAAITLPYDKAYISFDYSALEYSSPGKINYAYFLEGWDEAWNQVGNLRTANYLHLREGNYTLRIKSTNTEGVWNKEERVINITVLPPWYRSWWAYSMYAACVGGLFYAYNIYQKKQTRLQYQIQIAHIKAEKEKELHERKLSFFTNVSHEFRTPLTLIINPLKELLNRSTAKNDTQELAVVYRNARRLLSLVDQLLLFRKADQQENFLKIARINIAQVCEETFLCFIQQAKAKEITYVLAGHEEPILIQADRQRIEIVLFNLLSNAFKFTPPKGQITLTLATIGEEVEISIKDSGCGIPATVGDKLFDHFYQANNQAGGETSGFGIGLYLVKKFVQDHQGQVTYTSQENIGTEFRICLPKKANILTETTILETAGQPATFLQELMVEVAPEEAVLTQENHPEPDSALTQVVSEKTTMLLVEDNDEIRAYIKQIFEPAYTIHEADNGETGYEQAVKYCPDIIISDVMMQGLSGLELCHKIKKNASLSHIPVILLTASSSAEIKLQGIEGGADDYITKPFEKEILVARVQNILQSRNNLQRYFYNEITLKPNNLKISEEYSNFLAACIAVIESNLDNPDFNIQVFARIMGMSHSNLYKKVKAVSGRSVNDFIRFIRLRHVAKLLIDTDCNVNEAASQVGFNDRKHFREQFNKLFGMNPSDYIKKFRQPFHKHLSLNEKIIKAEV</sequence>
<dbReference type="InterPro" id="IPR015943">
    <property type="entry name" value="WD40/YVTN_repeat-like_dom_sf"/>
</dbReference>
<dbReference type="PANTHER" id="PTHR43547">
    <property type="entry name" value="TWO-COMPONENT HISTIDINE KINASE"/>
    <property type="match status" value="1"/>
</dbReference>
<keyword evidence="13" id="KW-0732">Signal</keyword>
<keyword evidence="5" id="KW-0547">Nucleotide-binding</keyword>
<dbReference type="GO" id="GO:0005524">
    <property type="term" value="F:ATP binding"/>
    <property type="evidence" value="ECO:0007669"/>
    <property type="project" value="UniProtKB-KW"/>
</dbReference>
<evidence type="ECO:0000259" key="16">
    <source>
        <dbReference type="PROSITE" id="PS50110"/>
    </source>
</evidence>
<dbReference type="SUPFAM" id="SSF47384">
    <property type="entry name" value="Homodimeric domain of signal transducing histidine kinase"/>
    <property type="match status" value="1"/>
</dbReference>
<accession>A0A512AXQ7</accession>
<evidence type="ECO:0000256" key="4">
    <source>
        <dbReference type="ARBA" id="ARBA00022679"/>
    </source>
</evidence>
<evidence type="ECO:0000256" key="8">
    <source>
        <dbReference type="ARBA" id="ARBA00023012"/>
    </source>
</evidence>
<dbReference type="FunFam" id="1.10.287.130:FF:000045">
    <property type="entry name" value="Two-component system sensor histidine kinase/response regulator"/>
    <property type="match status" value="1"/>
</dbReference>
<evidence type="ECO:0000256" key="5">
    <source>
        <dbReference type="ARBA" id="ARBA00022741"/>
    </source>
</evidence>
<dbReference type="PRINTS" id="PR00344">
    <property type="entry name" value="BCTRLSENSOR"/>
</dbReference>
<keyword evidence="9" id="KW-0805">Transcription regulation</keyword>
<keyword evidence="7" id="KW-0067">ATP-binding</keyword>
<feature type="modified residue" description="4-aspartylphosphate" evidence="12">
    <location>
        <position position="1139"/>
    </location>
</feature>
<dbReference type="PROSITE" id="PS01124">
    <property type="entry name" value="HTH_ARAC_FAMILY_2"/>
    <property type="match status" value="1"/>
</dbReference>
<comment type="caution">
    <text evidence="17">The sequence shown here is derived from an EMBL/GenBank/DDBJ whole genome shotgun (WGS) entry which is preliminary data.</text>
</comment>
<dbReference type="InterPro" id="IPR003594">
    <property type="entry name" value="HATPase_dom"/>
</dbReference>
<dbReference type="SUPFAM" id="SSF46689">
    <property type="entry name" value="Homeodomain-like"/>
    <property type="match status" value="1"/>
</dbReference>
<dbReference type="GO" id="GO:0000155">
    <property type="term" value="F:phosphorelay sensor kinase activity"/>
    <property type="evidence" value="ECO:0007669"/>
    <property type="project" value="InterPro"/>
</dbReference>
<dbReference type="SUPFAM" id="SSF55874">
    <property type="entry name" value="ATPase domain of HSP90 chaperone/DNA topoisomerase II/histidine kinase"/>
    <property type="match status" value="1"/>
</dbReference>
<dbReference type="Pfam" id="PF07495">
    <property type="entry name" value="Y_Y_Y"/>
    <property type="match status" value="1"/>
</dbReference>
<dbReference type="EC" id="2.7.13.3" evidence="2"/>
<feature type="domain" description="Response regulatory" evidence="16">
    <location>
        <begin position="1091"/>
        <end position="1206"/>
    </location>
</feature>
<evidence type="ECO:0000259" key="14">
    <source>
        <dbReference type="PROSITE" id="PS01124"/>
    </source>
</evidence>
<dbReference type="GO" id="GO:0003700">
    <property type="term" value="F:DNA-binding transcription factor activity"/>
    <property type="evidence" value="ECO:0007669"/>
    <property type="project" value="InterPro"/>
</dbReference>
<dbReference type="InterPro" id="IPR011110">
    <property type="entry name" value="Reg_prop"/>
</dbReference>
<dbReference type="InterPro" id="IPR011006">
    <property type="entry name" value="CheY-like_superfamily"/>
</dbReference>
<dbReference type="Pfam" id="PF00512">
    <property type="entry name" value="HisKA"/>
    <property type="match status" value="1"/>
</dbReference>
<evidence type="ECO:0000313" key="17">
    <source>
        <dbReference type="EMBL" id="GEO04505.1"/>
    </source>
</evidence>
<dbReference type="SUPFAM" id="SSF63829">
    <property type="entry name" value="Calcium-dependent phosphotriesterase"/>
    <property type="match status" value="2"/>
</dbReference>
<comment type="catalytic activity">
    <reaction evidence="1">
        <text>ATP + protein L-histidine = ADP + protein N-phospho-L-histidine.</text>
        <dbReference type="EC" id="2.7.13.3"/>
    </reaction>
</comment>
<dbReference type="Gene3D" id="1.10.287.130">
    <property type="match status" value="1"/>
</dbReference>
<dbReference type="PROSITE" id="PS00041">
    <property type="entry name" value="HTH_ARAC_FAMILY_1"/>
    <property type="match status" value="1"/>
</dbReference>
<name>A0A512AXQ7_9BACT</name>
<dbReference type="CDD" id="cd00082">
    <property type="entry name" value="HisKA"/>
    <property type="match status" value="1"/>
</dbReference>
<evidence type="ECO:0000313" key="18">
    <source>
        <dbReference type="Proteomes" id="UP000321532"/>
    </source>
</evidence>
<dbReference type="FunFam" id="3.30.565.10:FF:000037">
    <property type="entry name" value="Hybrid sensor histidine kinase/response regulator"/>
    <property type="match status" value="1"/>
</dbReference>
<dbReference type="PROSITE" id="PS50109">
    <property type="entry name" value="HIS_KIN"/>
    <property type="match status" value="1"/>
</dbReference>
<dbReference type="SMART" id="SM00388">
    <property type="entry name" value="HisKA"/>
    <property type="match status" value="1"/>
</dbReference>
<dbReference type="InterPro" id="IPR018060">
    <property type="entry name" value="HTH_AraC"/>
</dbReference>
<organism evidence="17 18">
    <name type="scientific">Adhaeribacter aerolatus</name>
    <dbReference type="NCBI Taxonomy" id="670289"/>
    <lineage>
        <taxon>Bacteria</taxon>
        <taxon>Pseudomonadati</taxon>
        <taxon>Bacteroidota</taxon>
        <taxon>Cytophagia</taxon>
        <taxon>Cytophagales</taxon>
        <taxon>Hymenobacteraceae</taxon>
        <taxon>Adhaeribacter</taxon>
    </lineage>
</organism>
<dbReference type="Gene3D" id="2.60.40.10">
    <property type="entry name" value="Immunoglobulins"/>
    <property type="match status" value="1"/>
</dbReference>
<evidence type="ECO:0000256" key="9">
    <source>
        <dbReference type="ARBA" id="ARBA00023015"/>
    </source>
</evidence>
<keyword evidence="8" id="KW-0902">Two-component regulatory system</keyword>
<dbReference type="SMART" id="SM00387">
    <property type="entry name" value="HATPase_c"/>
    <property type="match status" value="1"/>
</dbReference>
<feature type="domain" description="Histidine kinase" evidence="15">
    <location>
        <begin position="821"/>
        <end position="1037"/>
    </location>
</feature>
<proteinExistence type="predicted"/>
<dbReference type="RefSeq" id="WP_146897775.1">
    <property type="nucleotide sequence ID" value="NZ_BJYS01000015.1"/>
</dbReference>
<dbReference type="EMBL" id="BJYS01000015">
    <property type="protein sequence ID" value="GEO04505.1"/>
    <property type="molecule type" value="Genomic_DNA"/>
</dbReference>
<dbReference type="InterPro" id="IPR009057">
    <property type="entry name" value="Homeodomain-like_sf"/>
</dbReference>
<dbReference type="InterPro" id="IPR036097">
    <property type="entry name" value="HisK_dim/P_sf"/>
</dbReference>
<evidence type="ECO:0000256" key="6">
    <source>
        <dbReference type="ARBA" id="ARBA00022777"/>
    </source>
</evidence>
<evidence type="ECO:0000256" key="11">
    <source>
        <dbReference type="ARBA" id="ARBA00023163"/>
    </source>
</evidence>
<dbReference type="CDD" id="cd17574">
    <property type="entry name" value="REC_OmpR"/>
    <property type="match status" value="1"/>
</dbReference>
<dbReference type="Proteomes" id="UP000321532">
    <property type="component" value="Unassembled WGS sequence"/>
</dbReference>
<dbReference type="InterPro" id="IPR011123">
    <property type="entry name" value="Y_Y_Y"/>
</dbReference>
<keyword evidence="3 12" id="KW-0597">Phosphoprotein</keyword>
<dbReference type="SMART" id="SM00342">
    <property type="entry name" value="HTH_ARAC"/>
    <property type="match status" value="1"/>
</dbReference>
<dbReference type="Gene3D" id="1.10.10.60">
    <property type="entry name" value="Homeodomain-like"/>
    <property type="match status" value="1"/>
</dbReference>
<dbReference type="Gene3D" id="2.130.10.10">
    <property type="entry name" value="YVTN repeat-like/Quinoprotein amine dehydrogenase"/>
    <property type="match status" value="2"/>
</dbReference>
<dbReference type="OrthoDB" id="9797097at2"/>
<evidence type="ECO:0000256" key="3">
    <source>
        <dbReference type="ARBA" id="ARBA00022553"/>
    </source>
</evidence>
<keyword evidence="11" id="KW-0804">Transcription</keyword>
<dbReference type="SUPFAM" id="SSF52172">
    <property type="entry name" value="CheY-like"/>
    <property type="match status" value="1"/>
</dbReference>
<protein>
    <recommendedName>
        <fullName evidence="2">histidine kinase</fullName>
        <ecNumber evidence="2">2.7.13.3</ecNumber>
    </recommendedName>
</protein>
<dbReference type="Pfam" id="PF07494">
    <property type="entry name" value="Reg_prop"/>
    <property type="match status" value="7"/>
</dbReference>
<evidence type="ECO:0000256" key="1">
    <source>
        <dbReference type="ARBA" id="ARBA00000085"/>
    </source>
</evidence>
<dbReference type="InterPro" id="IPR013783">
    <property type="entry name" value="Ig-like_fold"/>
</dbReference>
<evidence type="ECO:0000259" key="15">
    <source>
        <dbReference type="PROSITE" id="PS50109"/>
    </source>
</evidence>
<feature type="signal peptide" evidence="13">
    <location>
        <begin position="1"/>
        <end position="19"/>
    </location>
</feature>
<keyword evidence="4" id="KW-0808">Transferase</keyword>
<dbReference type="Pfam" id="PF00072">
    <property type="entry name" value="Response_reg"/>
    <property type="match status" value="1"/>
</dbReference>
<dbReference type="InterPro" id="IPR018062">
    <property type="entry name" value="HTH_AraC-typ_CS"/>
</dbReference>
<keyword evidence="6 17" id="KW-0418">Kinase</keyword>
<dbReference type="InterPro" id="IPR005467">
    <property type="entry name" value="His_kinase_dom"/>
</dbReference>
<dbReference type="Pfam" id="PF02518">
    <property type="entry name" value="HATPase_c"/>
    <property type="match status" value="1"/>
</dbReference>
<dbReference type="Gene3D" id="3.40.50.2300">
    <property type="match status" value="1"/>
</dbReference>
<dbReference type="InterPro" id="IPR004358">
    <property type="entry name" value="Sig_transdc_His_kin-like_C"/>
</dbReference>
<evidence type="ECO:0000256" key="7">
    <source>
        <dbReference type="ARBA" id="ARBA00022840"/>
    </source>
</evidence>
<dbReference type="PANTHER" id="PTHR43547:SF2">
    <property type="entry name" value="HYBRID SIGNAL TRANSDUCTION HISTIDINE KINASE C"/>
    <property type="match status" value="1"/>
</dbReference>
<dbReference type="SMART" id="SM00448">
    <property type="entry name" value="REC"/>
    <property type="match status" value="1"/>
</dbReference>
<dbReference type="FunFam" id="2.60.40.10:FF:000791">
    <property type="entry name" value="Two-component system sensor histidine kinase/response regulator"/>
    <property type="match status" value="1"/>
</dbReference>
<keyword evidence="18" id="KW-1185">Reference proteome</keyword>
<keyword evidence="10" id="KW-0238">DNA-binding</keyword>
<reference evidence="17 18" key="1">
    <citation type="submission" date="2019-07" db="EMBL/GenBank/DDBJ databases">
        <title>Whole genome shotgun sequence of Adhaeribacter aerolatus NBRC 106133.</title>
        <authorList>
            <person name="Hosoyama A."/>
            <person name="Uohara A."/>
            <person name="Ohji S."/>
            <person name="Ichikawa N."/>
        </authorList>
    </citation>
    <scope>NUCLEOTIDE SEQUENCE [LARGE SCALE GENOMIC DNA]</scope>
    <source>
        <strain evidence="17 18">NBRC 106133</strain>
    </source>
</reference>
<dbReference type="Gene3D" id="3.30.565.10">
    <property type="entry name" value="Histidine kinase-like ATPase, C-terminal domain"/>
    <property type="match status" value="1"/>
</dbReference>
<dbReference type="Pfam" id="PF12833">
    <property type="entry name" value="HTH_18"/>
    <property type="match status" value="1"/>
</dbReference>
<evidence type="ECO:0000256" key="2">
    <source>
        <dbReference type="ARBA" id="ARBA00012438"/>
    </source>
</evidence>